<feature type="domain" description="RecA family profile 1" evidence="10">
    <location>
        <begin position="1"/>
        <end position="115"/>
    </location>
</feature>
<protein>
    <recommendedName>
        <fullName evidence="9">DNA repair protein RadA</fullName>
    </recommendedName>
</protein>
<dbReference type="GO" id="GO:0000725">
    <property type="term" value="P:recombinational repair"/>
    <property type="evidence" value="ECO:0007669"/>
    <property type="project" value="TreeGrafter"/>
</dbReference>
<dbReference type="GO" id="GO:0046872">
    <property type="term" value="F:metal ion binding"/>
    <property type="evidence" value="ECO:0007669"/>
    <property type="project" value="UniProtKB-KW"/>
</dbReference>
<evidence type="ECO:0000313" key="12">
    <source>
        <dbReference type="Proteomes" id="UP000033423"/>
    </source>
</evidence>
<dbReference type="GO" id="GO:0003684">
    <property type="term" value="F:damaged DNA binding"/>
    <property type="evidence" value="ECO:0007669"/>
    <property type="project" value="InterPro"/>
</dbReference>
<keyword evidence="6" id="KW-0346">Stress response</keyword>
<dbReference type="PROSITE" id="PS50162">
    <property type="entry name" value="RECA_2"/>
    <property type="match status" value="1"/>
</dbReference>
<dbReference type="InterPro" id="IPR027417">
    <property type="entry name" value="P-loop_NTPase"/>
</dbReference>
<dbReference type="Proteomes" id="UP000033423">
    <property type="component" value="Unassembled WGS sequence"/>
</dbReference>
<keyword evidence="7" id="KW-0238">DNA-binding</keyword>
<comment type="caution">
    <text evidence="11">The sequence shown here is derived from an EMBL/GenBank/DDBJ whole genome shotgun (WGS) entry which is preliminary data.</text>
</comment>
<dbReference type="SUPFAM" id="SSF54211">
    <property type="entry name" value="Ribosomal protein S5 domain 2-like"/>
    <property type="match status" value="1"/>
</dbReference>
<dbReference type="InterPro" id="IPR020568">
    <property type="entry name" value="Ribosomal_Su5_D2-typ_SF"/>
</dbReference>
<evidence type="ECO:0000256" key="2">
    <source>
        <dbReference type="ARBA" id="ARBA00022741"/>
    </source>
</evidence>
<keyword evidence="5" id="KW-0067">ATP-binding</keyword>
<dbReference type="InterPro" id="IPR014721">
    <property type="entry name" value="Ribsml_uS5_D2-typ_fold_subgr"/>
</dbReference>
<evidence type="ECO:0000256" key="1">
    <source>
        <dbReference type="ARBA" id="ARBA00022723"/>
    </source>
</evidence>
<evidence type="ECO:0000259" key="10">
    <source>
        <dbReference type="PROSITE" id="PS50162"/>
    </source>
</evidence>
<dbReference type="InterPro" id="IPR004504">
    <property type="entry name" value="DNA_repair_RadA"/>
</dbReference>
<dbReference type="GO" id="GO:0140664">
    <property type="term" value="F:ATP-dependent DNA damage sensor activity"/>
    <property type="evidence" value="ECO:0007669"/>
    <property type="project" value="InterPro"/>
</dbReference>
<keyword evidence="4" id="KW-0378">Hydrolase</keyword>
<keyword evidence="8" id="KW-0234">DNA repair</keyword>
<proteinExistence type="predicted"/>
<accession>A0A0F3GY28</accession>
<keyword evidence="12" id="KW-1185">Reference proteome</keyword>
<sequence>MLQLLEGVYKNNASVGGVALYVSAEESLKQIKLRAKRLGINTAEILIVSETSLEVVFEHIKQIKPVVVVIDSIQTVFTQELNSVPGSVGQVREAAMRLMLYAKQSSVPVFIVGHVTKEGSIAGPRTLEHIVDTVIYFEGDRGHPYRILRAVKNRFGSTNEIGVFEMREGGLAEVTNPSELFLAERPLGVAGTTVISTMEGTRPLLVELQALVTQTTFGVARRTGIGVDVNRVNLLVAVLEKIGGLHLGHMDIFLNVVGGLRISEPAFDLGIITTIASSFLERPVEEAVFVFGEVGLSGEIRAVSQAEARIKEGAKIGFKQAILPEANLTRLSIAPQIQLKGVKNIDEALKIAINR</sequence>
<evidence type="ECO:0000256" key="5">
    <source>
        <dbReference type="ARBA" id="ARBA00022840"/>
    </source>
</evidence>
<dbReference type="InterPro" id="IPR020588">
    <property type="entry name" value="RecA_ATP-bd"/>
</dbReference>
<keyword evidence="2" id="KW-0547">Nucleotide-binding</keyword>
<evidence type="ECO:0000313" key="11">
    <source>
        <dbReference type="EMBL" id="KJU86864.1"/>
    </source>
</evidence>
<dbReference type="GO" id="GO:0016787">
    <property type="term" value="F:hydrolase activity"/>
    <property type="evidence" value="ECO:0007669"/>
    <property type="project" value="UniProtKB-KW"/>
</dbReference>
<dbReference type="GO" id="GO:0005524">
    <property type="term" value="F:ATP binding"/>
    <property type="evidence" value="ECO:0007669"/>
    <property type="project" value="UniProtKB-UniRule"/>
</dbReference>
<evidence type="ECO:0000256" key="3">
    <source>
        <dbReference type="ARBA" id="ARBA00022763"/>
    </source>
</evidence>
<dbReference type="PRINTS" id="PR01874">
    <property type="entry name" value="DNAREPAIRADA"/>
</dbReference>
<evidence type="ECO:0000256" key="8">
    <source>
        <dbReference type="ARBA" id="ARBA00023204"/>
    </source>
</evidence>
<dbReference type="EMBL" id="LACI01000429">
    <property type="protein sequence ID" value="KJU86864.1"/>
    <property type="molecule type" value="Genomic_DNA"/>
</dbReference>
<dbReference type="Gene3D" id="3.30.230.10">
    <property type="match status" value="1"/>
</dbReference>
<evidence type="ECO:0000256" key="9">
    <source>
        <dbReference type="NCBIfam" id="TIGR00416"/>
    </source>
</evidence>
<keyword evidence="1" id="KW-0479">Metal-binding</keyword>
<reference evidence="11 12" key="1">
    <citation type="submission" date="2015-02" db="EMBL/GenBank/DDBJ databases">
        <title>Single-cell genomics of uncultivated deep-branching MTB reveals a conserved set of magnetosome genes.</title>
        <authorList>
            <person name="Kolinko S."/>
            <person name="Richter M."/>
            <person name="Glockner F.O."/>
            <person name="Brachmann A."/>
            <person name="Schuler D."/>
        </authorList>
    </citation>
    <scope>NUCLEOTIDE SEQUENCE [LARGE SCALE GENOMIC DNA]</scope>
    <source>
        <strain evidence="11">TM-1</strain>
    </source>
</reference>
<evidence type="ECO:0000256" key="4">
    <source>
        <dbReference type="ARBA" id="ARBA00022801"/>
    </source>
</evidence>
<keyword evidence="3" id="KW-0227">DNA damage</keyword>
<name>A0A0F3GY28_9BACT</name>
<organism evidence="11 12">
    <name type="scientific">Candidatus Magnetobacterium bavaricum</name>
    <dbReference type="NCBI Taxonomy" id="29290"/>
    <lineage>
        <taxon>Bacteria</taxon>
        <taxon>Pseudomonadati</taxon>
        <taxon>Nitrospirota</taxon>
        <taxon>Thermodesulfovibrionia</taxon>
        <taxon>Thermodesulfovibrionales</taxon>
        <taxon>Candidatus Magnetobacteriaceae</taxon>
        <taxon>Candidatus Magnetobacterium</taxon>
    </lineage>
</organism>
<gene>
    <name evidence="11" type="ORF">MBAV_000943</name>
</gene>
<dbReference type="Pfam" id="PF13541">
    <property type="entry name" value="ChlI"/>
    <property type="match status" value="1"/>
</dbReference>
<dbReference type="PANTHER" id="PTHR32472">
    <property type="entry name" value="DNA REPAIR PROTEIN RADA"/>
    <property type="match status" value="1"/>
</dbReference>
<dbReference type="PANTHER" id="PTHR32472:SF10">
    <property type="entry name" value="DNA REPAIR PROTEIN RADA-LIKE PROTEIN"/>
    <property type="match status" value="1"/>
</dbReference>
<dbReference type="SUPFAM" id="SSF52540">
    <property type="entry name" value="P-loop containing nucleoside triphosphate hydrolases"/>
    <property type="match status" value="1"/>
</dbReference>
<dbReference type="Gene3D" id="3.40.50.300">
    <property type="entry name" value="P-loop containing nucleotide triphosphate hydrolases"/>
    <property type="match status" value="1"/>
</dbReference>
<dbReference type="PATRIC" id="fig|29290.4.peg.1243"/>
<dbReference type="GO" id="GO:0005829">
    <property type="term" value="C:cytosol"/>
    <property type="evidence" value="ECO:0007669"/>
    <property type="project" value="TreeGrafter"/>
</dbReference>
<evidence type="ECO:0000256" key="6">
    <source>
        <dbReference type="ARBA" id="ARBA00023016"/>
    </source>
</evidence>
<evidence type="ECO:0000256" key="7">
    <source>
        <dbReference type="ARBA" id="ARBA00023125"/>
    </source>
</evidence>
<dbReference type="AlphaFoldDB" id="A0A0F3GY28"/>
<dbReference type="NCBIfam" id="TIGR00416">
    <property type="entry name" value="sms"/>
    <property type="match status" value="1"/>
</dbReference>